<dbReference type="HOGENOM" id="CLU_015767_1_2_9"/>
<dbReference type="Proteomes" id="UP000002730">
    <property type="component" value="Chromosome"/>
</dbReference>
<dbReference type="SMART" id="SM00471">
    <property type="entry name" value="HDc"/>
    <property type="match status" value="1"/>
</dbReference>
<dbReference type="EMBL" id="CP002160">
    <property type="protein sequence ID" value="ADL51199.1"/>
    <property type="molecule type" value="Genomic_DNA"/>
</dbReference>
<dbReference type="OrthoDB" id="9806952at2"/>
<keyword evidence="3" id="KW-0675">Receptor</keyword>
<feature type="transmembrane region" description="Helical" evidence="1">
    <location>
        <begin position="391"/>
        <end position="411"/>
    </location>
</feature>
<dbReference type="STRING" id="573061.Clocel_1446"/>
<protein>
    <submittedName>
        <fullName evidence="3">7TM receptor with intracellular metal dependent phosphohydrolase</fullName>
    </submittedName>
</protein>
<keyword evidence="1" id="KW-1133">Transmembrane helix</keyword>
<evidence type="ECO:0000259" key="2">
    <source>
        <dbReference type="PROSITE" id="PS51831"/>
    </source>
</evidence>
<dbReference type="NCBIfam" id="TIGR00277">
    <property type="entry name" value="HDIG"/>
    <property type="match status" value="1"/>
</dbReference>
<dbReference type="PROSITE" id="PS51831">
    <property type="entry name" value="HD"/>
    <property type="match status" value="1"/>
</dbReference>
<feature type="transmembrane region" description="Helical" evidence="1">
    <location>
        <begin position="12"/>
        <end position="37"/>
    </location>
</feature>
<dbReference type="PANTHER" id="PTHR36442">
    <property type="entry name" value="CYCLIC-DI-AMP PHOSPHODIESTERASE PGPH"/>
    <property type="match status" value="1"/>
</dbReference>
<evidence type="ECO:0000313" key="4">
    <source>
        <dbReference type="Proteomes" id="UP000002730"/>
    </source>
</evidence>
<feature type="transmembrane region" description="Helical" evidence="1">
    <location>
        <begin position="294"/>
        <end position="319"/>
    </location>
</feature>
<evidence type="ECO:0000313" key="3">
    <source>
        <dbReference type="EMBL" id="ADL51199.1"/>
    </source>
</evidence>
<keyword evidence="3" id="KW-0378">Hydrolase</keyword>
<feature type="domain" description="HD" evidence="2">
    <location>
        <begin position="469"/>
        <end position="614"/>
    </location>
</feature>
<evidence type="ECO:0000256" key="1">
    <source>
        <dbReference type="SAM" id="Phobius"/>
    </source>
</evidence>
<dbReference type="InterPro" id="IPR006675">
    <property type="entry name" value="HDIG_dom"/>
</dbReference>
<dbReference type="Pfam" id="PF01966">
    <property type="entry name" value="HD"/>
    <property type="match status" value="1"/>
</dbReference>
<accession>D9SW55</accession>
<dbReference type="InterPro" id="IPR011624">
    <property type="entry name" value="Metal-dep_PHydrolase_7TM_extra"/>
</dbReference>
<proteinExistence type="predicted"/>
<dbReference type="Gene3D" id="1.10.3210.10">
    <property type="entry name" value="Hypothetical protein af1432"/>
    <property type="match status" value="1"/>
</dbReference>
<dbReference type="Pfam" id="PF07698">
    <property type="entry name" value="7TM-7TMR_HD"/>
    <property type="match status" value="1"/>
</dbReference>
<dbReference type="AlphaFoldDB" id="D9SW55"/>
<dbReference type="CDD" id="cd00077">
    <property type="entry name" value="HDc"/>
    <property type="match status" value="1"/>
</dbReference>
<organism evidence="3 4">
    <name type="scientific">Clostridium cellulovorans (strain ATCC 35296 / DSM 3052 / OCM 3 / 743B)</name>
    <dbReference type="NCBI Taxonomy" id="573061"/>
    <lineage>
        <taxon>Bacteria</taxon>
        <taxon>Bacillati</taxon>
        <taxon>Bacillota</taxon>
        <taxon>Clostridia</taxon>
        <taxon>Eubacteriales</taxon>
        <taxon>Clostridiaceae</taxon>
        <taxon>Clostridium</taxon>
    </lineage>
</organism>
<dbReference type="Pfam" id="PF07697">
    <property type="entry name" value="7TMR-HDED"/>
    <property type="match status" value="1"/>
</dbReference>
<keyword evidence="1" id="KW-0812">Transmembrane</keyword>
<dbReference type="SUPFAM" id="SSF109604">
    <property type="entry name" value="HD-domain/PDEase-like"/>
    <property type="match status" value="1"/>
</dbReference>
<name>D9SW55_CLOC7</name>
<reference evidence="3 4" key="1">
    <citation type="submission" date="2010-08" db="EMBL/GenBank/DDBJ databases">
        <title>Complete sequence of Clostridium cellulovorans 743B.</title>
        <authorList>
            <consortium name="US DOE Joint Genome Institute"/>
            <person name="Lucas S."/>
            <person name="Copeland A."/>
            <person name="Lapidus A."/>
            <person name="Cheng J.-F."/>
            <person name="Bruce D."/>
            <person name="Goodwin L."/>
            <person name="Pitluck S."/>
            <person name="Chertkov O."/>
            <person name="Detter J.C."/>
            <person name="Han C."/>
            <person name="Tapia R."/>
            <person name="Land M."/>
            <person name="Hauser L."/>
            <person name="Chang Y.-J."/>
            <person name="Jeffries C."/>
            <person name="Kyrpides N."/>
            <person name="Ivanova N."/>
            <person name="Mikhailova N."/>
            <person name="Hemme C.L."/>
            <person name="Woyke T."/>
        </authorList>
    </citation>
    <scope>NUCLEOTIDE SEQUENCE [LARGE SCALE GENOMIC DNA]</scope>
    <source>
        <strain evidence="4">ATCC 35296 / DSM 3052 / OCM 3 / 743B</strain>
    </source>
</reference>
<dbReference type="PANTHER" id="PTHR36442:SF1">
    <property type="entry name" value="CYCLIC-DI-AMP PHOSPHODIESTERASE PGPH"/>
    <property type="match status" value="1"/>
</dbReference>
<dbReference type="GO" id="GO:0016787">
    <property type="term" value="F:hydrolase activity"/>
    <property type="evidence" value="ECO:0007669"/>
    <property type="project" value="UniProtKB-KW"/>
</dbReference>
<feature type="transmembrane region" description="Helical" evidence="1">
    <location>
        <begin position="417"/>
        <end position="436"/>
    </location>
</feature>
<keyword evidence="4" id="KW-1185">Reference proteome</keyword>
<feature type="transmembrane region" description="Helical" evidence="1">
    <location>
        <begin position="260"/>
        <end position="282"/>
    </location>
</feature>
<dbReference type="InterPro" id="IPR052722">
    <property type="entry name" value="PgpH_phosphodiesterase"/>
</dbReference>
<dbReference type="KEGG" id="ccb:Clocel_1446"/>
<dbReference type="eggNOG" id="COG1480">
    <property type="taxonomic scope" value="Bacteria"/>
</dbReference>
<dbReference type="InterPro" id="IPR011621">
    <property type="entry name" value="Metal-dep_PHydrolase_7TM_intra"/>
</dbReference>
<gene>
    <name evidence="3" type="ordered locus">Clocel_1446</name>
</gene>
<dbReference type="RefSeq" id="WP_010075934.1">
    <property type="nucleotide sequence ID" value="NC_014393.1"/>
</dbReference>
<dbReference type="InterPro" id="IPR003607">
    <property type="entry name" value="HD/PDEase_dom"/>
</dbReference>
<dbReference type="InterPro" id="IPR006674">
    <property type="entry name" value="HD_domain"/>
</dbReference>
<feature type="transmembrane region" description="Helical" evidence="1">
    <location>
        <begin position="339"/>
        <end position="370"/>
    </location>
</feature>
<keyword evidence="1" id="KW-0472">Membrane</keyword>
<sequence>MTKEKSDDKSKSVIVKLMIFFITFILAYGTIFSSLYVKKYTLISGDIAKFDIKSPRDTENEYATEVKKNKVLETLTPYYYKDIEIEKHAITTIEALFTRIKQLNSSTAVDEVAVKKILDGMSLTLNTNDISRLLTMPASDMAQFEKIIKDCITDTYKQNIETDDDIENARDNVAMIFDESNFSKEYRDIALKILNELIQKDYFLDEEKTQEEKEEALKKVQSVMIKKDQLIVKEGEPITDEQIAVLTDLGILSTSQKSNWYLYFTYAALIAIILVVQWTYLTRYKAHIFYRNKSLILVNLLNTGMLLGARVLSGFPFVIPFATIPMLMTLLLDYETALIMGIINIVLVSSIMNFNIELTVIALLQVILTVTMLKQMQQRNDILKVAGKQGVIVALIAFFIGILINNNIIVVVKNTGLVATGSVLSAVLTIGLLPLLENMFNIVTNTKLLELSNPNNALLRRLVLEAPGTYQHSIMVGNLAEMGAEAVGANTILARVGAYYHDIGKLKKPYYFKENQIGFDNPHDRLSPEISASIITAHIEDGIKTAKEYNLPPAIIDIISQHHGKDLVKYFLITMKNASDNPDAINEDDFRYKGIKPSTKESAIVMLADGVEAAVRSLKEADSEKIKDMIDKIIKSRLYEGQLDESPLTLIDLENIKKAFFKCLNSMYHQRIEYPVDKTLNSKEEK</sequence>